<dbReference type="AlphaFoldDB" id="A0A934X1C2"/>
<name>A0A934X1C2_9BACT</name>
<protein>
    <submittedName>
        <fullName evidence="1">Type IX secretion system membrane protein PorP/SprF</fullName>
    </submittedName>
</protein>
<evidence type="ECO:0000313" key="2">
    <source>
        <dbReference type="Proteomes" id="UP000611723"/>
    </source>
</evidence>
<evidence type="ECO:0000313" key="1">
    <source>
        <dbReference type="EMBL" id="MBK6266595.1"/>
    </source>
</evidence>
<organism evidence="1 2">
    <name type="scientific">Marivirga aurantiaca</name>
    <dbReference type="NCBI Taxonomy" id="2802615"/>
    <lineage>
        <taxon>Bacteria</taxon>
        <taxon>Pseudomonadati</taxon>
        <taxon>Bacteroidota</taxon>
        <taxon>Cytophagia</taxon>
        <taxon>Cytophagales</taxon>
        <taxon>Marivirgaceae</taxon>
        <taxon>Marivirga</taxon>
    </lineage>
</organism>
<dbReference type="Proteomes" id="UP000611723">
    <property type="component" value="Unassembled WGS sequence"/>
</dbReference>
<dbReference type="Pfam" id="PF11751">
    <property type="entry name" value="PorP_SprF"/>
    <property type="match status" value="1"/>
</dbReference>
<gene>
    <name evidence="1" type="ORF">JKA74_16235</name>
</gene>
<dbReference type="InterPro" id="IPR019861">
    <property type="entry name" value="PorP/SprF_Bacteroidetes"/>
</dbReference>
<dbReference type="RefSeq" id="WP_201432279.1">
    <property type="nucleotide sequence ID" value="NZ_JAEQBW010000009.1"/>
</dbReference>
<comment type="caution">
    <text evidence="1">The sequence shown here is derived from an EMBL/GenBank/DDBJ whole genome shotgun (WGS) entry which is preliminary data.</text>
</comment>
<reference evidence="1" key="1">
    <citation type="submission" date="2021-01" db="EMBL/GenBank/DDBJ databases">
        <title>Marivirga aurantiaca sp. nov., isolated from intertidal surface sediments.</title>
        <authorList>
            <person name="Zhang M."/>
        </authorList>
    </citation>
    <scope>NUCLEOTIDE SEQUENCE</scope>
    <source>
        <strain evidence="1">S37H4</strain>
    </source>
</reference>
<accession>A0A934X1C2</accession>
<dbReference type="NCBIfam" id="TIGR03519">
    <property type="entry name" value="T9SS_PorP_fam"/>
    <property type="match status" value="1"/>
</dbReference>
<dbReference type="EMBL" id="JAEQBW010000009">
    <property type="protein sequence ID" value="MBK6266595.1"/>
    <property type="molecule type" value="Genomic_DNA"/>
</dbReference>
<sequence>MKKVIYILLFLCCWGNYDIIAQQRPQYTQYMTNQLMINPAVVGSQNLEEIKIGGRIQWIGFESAPQTYFASYNTPFKKVPWENSTIRKGHHGLGAVLVKDITGPVSQTSAQANYAYHHPFTNNLNGAVGASVGIMQHTIDMNQLNFKNANDPIIDRLLTNQILPDASVGIWLYSSKFYFGASVTQIINSTSLFLPTGERQVETFDLSAHYFANFGYKFNIGNPQEKWFIVPSVLFKSVRPSSGHFDLNVMAQKSDAFWFGVSFRQDDSFSSLVGFSAGDPFSFTYSYDYIISSIGPYTGGSHELTMSFKYKRKQKKIYCPESFWH</sequence>
<keyword evidence="2" id="KW-1185">Reference proteome</keyword>
<proteinExistence type="predicted"/>